<dbReference type="EMBL" id="CP038436">
    <property type="protein sequence ID" value="QBX54258.1"/>
    <property type="molecule type" value="Genomic_DNA"/>
</dbReference>
<evidence type="ECO:0000313" key="3">
    <source>
        <dbReference type="Proteomes" id="UP000294853"/>
    </source>
</evidence>
<dbReference type="InterPro" id="IPR054246">
    <property type="entry name" value="DUF6973"/>
</dbReference>
<evidence type="ECO:0000313" key="2">
    <source>
        <dbReference type="EMBL" id="QBX54258.1"/>
    </source>
</evidence>
<dbReference type="AlphaFoldDB" id="A0A4P7IB36"/>
<evidence type="ECO:0000259" key="1">
    <source>
        <dbReference type="Pfam" id="PF22322"/>
    </source>
</evidence>
<dbReference type="OrthoDB" id="6458461at2"/>
<name>A0A4P7IB36_9ACTN</name>
<reference evidence="2 3" key="1">
    <citation type="submission" date="2019-03" db="EMBL/GenBank/DDBJ databases">
        <title>Three New Species of Nocardioides, Nocardioides euryhalodurans sp. nov., Nocardioides seonyuensis sp. nov. and Nocardioides eburneoflavus sp. nov. Iolated from Soil.</title>
        <authorList>
            <person name="Roh S.G."/>
            <person name="Lee C."/>
            <person name="Kim M.-K."/>
            <person name="Kim S.B."/>
        </authorList>
    </citation>
    <scope>NUCLEOTIDE SEQUENCE [LARGE SCALE GENOMIC DNA]</scope>
    <source>
        <strain evidence="2 3">MMS17-SY207-3</strain>
    </source>
</reference>
<accession>A0A4P7IB36</accession>
<dbReference type="RefSeq" id="WP_135266231.1">
    <property type="nucleotide sequence ID" value="NZ_CP038436.1"/>
</dbReference>
<feature type="domain" description="DUF6973" evidence="1">
    <location>
        <begin position="34"/>
        <end position="116"/>
    </location>
</feature>
<dbReference type="Pfam" id="PF22322">
    <property type="entry name" value="DUF6973"/>
    <property type="match status" value="1"/>
</dbReference>
<gene>
    <name evidence="2" type="ORF">EXE58_01405</name>
</gene>
<keyword evidence="3" id="KW-1185">Reference proteome</keyword>
<sequence>MALGDLVRQAVHSASGVPRLASAAARAGVGPAGVVQVLRISEASLRSAAAHGSGTPGRANALRHFMWQALLTARFGQHVAHSVAQAQETGTPNRRDSQVDHHNNAVGQEYGAAHPELRIGSIGDALSLLVPVGLAKWEAGELVWVRPQ</sequence>
<organism evidence="2 3">
    <name type="scientific">Nocardioides seonyuensis</name>
    <dbReference type="NCBI Taxonomy" id="2518371"/>
    <lineage>
        <taxon>Bacteria</taxon>
        <taxon>Bacillati</taxon>
        <taxon>Actinomycetota</taxon>
        <taxon>Actinomycetes</taxon>
        <taxon>Propionibacteriales</taxon>
        <taxon>Nocardioidaceae</taxon>
        <taxon>Nocardioides</taxon>
    </lineage>
</organism>
<dbReference type="KEGG" id="nsn:EXE58_01405"/>
<protein>
    <recommendedName>
        <fullName evidence="1">DUF6973 domain-containing protein</fullName>
    </recommendedName>
</protein>
<proteinExistence type="predicted"/>
<dbReference type="Proteomes" id="UP000294853">
    <property type="component" value="Chromosome"/>
</dbReference>